<keyword evidence="3" id="KW-1185">Reference proteome</keyword>
<keyword evidence="1" id="KW-1133">Transmembrane helix</keyword>
<gene>
    <name evidence="2" type="ORF">BTO18_00305</name>
</gene>
<comment type="caution">
    <text evidence="2">The sequence shown here is derived from an EMBL/GenBank/DDBJ whole genome shotgun (WGS) entry which is preliminary data.</text>
</comment>
<reference evidence="2 3" key="1">
    <citation type="submission" date="2016-12" db="EMBL/GenBank/DDBJ databases">
        <title>Trade-off between light-utilization and light-protection in marine flavobacteria.</title>
        <authorList>
            <person name="Kumagai Y."/>
            <person name="Yoshizawa S."/>
            <person name="Kogure K."/>
            <person name="Iwasaki W."/>
        </authorList>
    </citation>
    <scope>NUCLEOTIDE SEQUENCE [LARGE SCALE GENOMIC DNA]</scope>
    <source>
        <strain evidence="2 3">NBRC 108759</strain>
    </source>
</reference>
<dbReference type="RefSeq" id="WP_105014299.1">
    <property type="nucleotide sequence ID" value="NZ_MSCN01000001.1"/>
</dbReference>
<evidence type="ECO:0000313" key="3">
    <source>
        <dbReference type="Proteomes" id="UP000238882"/>
    </source>
</evidence>
<keyword evidence="1" id="KW-0812">Transmembrane</keyword>
<feature type="transmembrane region" description="Helical" evidence="1">
    <location>
        <begin position="69"/>
        <end position="88"/>
    </location>
</feature>
<organism evidence="2 3">
    <name type="scientific">Polaribacter porphyrae</name>
    <dbReference type="NCBI Taxonomy" id="1137780"/>
    <lineage>
        <taxon>Bacteria</taxon>
        <taxon>Pseudomonadati</taxon>
        <taxon>Bacteroidota</taxon>
        <taxon>Flavobacteriia</taxon>
        <taxon>Flavobacteriales</taxon>
        <taxon>Flavobacteriaceae</taxon>
    </lineage>
</organism>
<feature type="transmembrane region" description="Helical" evidence="1">
    <location>
        <begin position="28"/>
        <end position="49"/>
    </location>
</feature>
<evidence type="ECO:0000313" key="2">
    <source>
        <dbReference type="EMBL" id="PQJ77717.1"/>
    </source>
</evidence>
<dbReference type="Proteomes" id="UP000238882">
    <property type="component" value="Unassembled WGS sequence"/>
</dbReference>
<accession>A0A2S7WJD0</accession>
<name>A0A2S7WJD0_9FLAO</name>
<protein>
    <submittedName>
        <fullName evidence="2">Uncharacterized protein</fullName>
    </submittedName>
</protein>
<keyword evidence="1" id="KW-0472">Membrane</keyword>
<proteinExistence type="predicted"/>
<dbReference type="OrthoDB" id="1203097at2"/>
<evidence type="ECO:0000256" key="1">
    <source>
        <dbReference type="SAM" id="Phobius"/>
    </source>
</evidence>
<sequence length="105" mass="12665">MQIIGYIILFYVGFYFYRLAENYKKNKWLLALVGLLTFFLGYFVYLIYYRFFVFEELDDFTYPEIGFKSFLVGIITTFILFQILNIVWGRKLKKSESEVDKIGKL</sequence>
<dbReference type="AlphaFoldDB" id="A0A2S7WJD0"/>
<dbReference type="EMBL" id="MSCN01000001">
    <property type="protein sequence ID" value="PQJ77717.1"/>
    <property type="molecule type" value="Genomic_DNA"/>
</dbReference>